<protein>
    <submittedName>
        <fullName evidence="2">Uncharacterized protein</fullName>
    </submittedName>
</protein>
<feature type="region of interest" description="Disordered" evidence="1">
    <location>
        <begin position="72"/>
        <end position="106"/>
    </location>
</feature>
<feature type="compositionally biased region" description="Polar residues" evidence="1">
    <location>
        <begin position="187"/>
        <end position="196"/>
    </location>
</feature>
<proteinExistence type="predicted"/>
<sequence>MKKTSTPIQTYHQKVFPLIKKQTLFYTMSQEGDDGQDSQAMEIDELGTRLTLPPPSVREGAIVVTRATRAYKEEMGTEDAVGDDRDIPDKSVPPSSPGGATDLGAKSDDEILSLAGHLGKQHAHGSRSSSRTRKSLFPPGPGPSRSDSELPKVPTTPRHKDPSQASRGKALSSKQTIPKDPKDPAPSGSTQITNPNDHPLLRQIDVESDTGFEILITQTNTDKSIPDALHLIKANATKAASQGGPIPTFEEARNVFPVTTAKSWAGSTAIMLATIDKMAKLFRLPDFKIVYDKTQTAFVILNPPSVSQTNPSKAGRQSGAVFTFPKMTVDACTETETGPTPSKVSKQGDSGNDKHTQTSFIDTDPCALGSVTGESAQQPEDQIMGEDGESEPPRLASMLADESTPAPSRHGSPHEAKEDQMPKAPPLSIKMPEPCVVTSPFGQRIELDVLRLVSPDVLRAKLGKWNFLPVYLLADDPVIKQLCCFMAIGNESFYGVVNADTLNKFIALLQAAPST</sequence>
<evidence type="ECO:0000256" key="1">
    <source>
        <dbReference type="SAM" id="MobiDB-lite"/>
    </source>
</evidence>
<accession>A0A7S8F968</accession>
<name>A0A7S8F968_9RHAB</name>
<reference evidence="2" key="1">
    <citation type="submission" date="2019-10" db="EMBL/GenBank/DDBJ databases">
        <title>Analysis of virome of Ixodes spp. and Hyalomma spp. ticks distributed in Russia.</title>
        <authorList>
            <person name="Alkhovsky S.V."/>
        </authorList>
    </citation>
    <scope>NUCLEOTIDE SEQUENCE</scope>
    <source>
        <strain evidence="2">Rus/Hy_scupense/Astrakhan/m/2018</strain>
    </source>
</reference>
<dbReference type="EMBL" id="MN542372">
    <property type="protein sequence ID" value="QPD01629.1"/>
    <property type="molecule type" value="Viral_cRNA"/>
</dbReference>
<organism evidence="2">
    <name type="scientific">Taishun Tick Virus</name>
    <dbReference type="NCBI Taxonomy" id="1608090"/>
    <lineage>
        <taxon>Viruses</taxon>
        <taxon>Riboviria</taxon>
        <taxon>Orthornavirae</taxon>
        <taxon>Negarnaviricota</taxon>
        <taxon>Haploviricotina</taxon>
        <taxon>Monjiviricetes</taxon>
        <taxon>Mononegavirales</taxon>
        <taxon>Rhabdoviridae</taxon>
        <taxon>Alpharhabdovirinae</taxon>
        <taxon>Alpharicinrhavirus</taxon>
        <taxon>Alpharicinrhavirus taishun</taxon>
    </lineage>
</organism>
<feature type="compositionally biased region" description="Basic and acidic residues" evidence="1">
    <location>
        <begin position="412"/>
        <end position="421"/>
    </location>
</feature>
<feature type="region of interest" description="Disordered" evidence="1">
    <location>
        <begin position="332"/>
        <end position="427"/>
    </location>
</feature>
<feature type="region of interest" description="Disordered" evidence="1">
    <location>
        <begin position="118"/>
        <end position="200"/>
    </location>
</feature>
<evidence type="ECO:0000313" key="2">
    <source>
        <dbReference type="EMBL" id="QPD01629.1"/>
    </source>
</evidence>
<feature type="compositionally biased region" description="Polar residues" evidence="1">
    <location>
        <begin position="334"/>
        <end position="350"/>
    </location>
</feature>
<feature type="compositionally biased region" description="Basic residues" evidence="1">
    <location>
        <begin position="119"/>
        <end position="134"/>
    </location>
</feature>